<reference evidence="1" key="1">
    <citation type="submission" date="2023-07" db="EMBL/GenBank/DDBJ databases">
        <title>Black Yeasts Isolated from many extreme environments.</title>
        <authorList>
            <person name="Coleine C."/>
            <person name="Stajich J.E."/>
            <person name="Selbmann L."/>
        </authorList>
    </citation>
    <scope>NUCLEOTIDE SEQUENCE</scope>
    <source>
        <strain evidence="1">CCFEE 5485</strain>
    </source>
</reference>
<evidence type="ECO:0000313" key="2">
    <source>
        <dbReference type="Proteomes" id="UP001274830"/>
    </source>
</evidence>
<dbReference type="EMBL" id="JAUTXT010000061">
    <property type="protein sequence ID" value="KAK3670183.1"/>
    <property type="molecule type" value="Genomic_DNA"/>
</dbReference>
<comment type="caution">
    <text evidence="1">The sequence shown here is derived from an EMBL/GenBank/DDBJ whole genome shotgun (WGS) entry which is preliminary data.</text>
</comment>
<dbReference type="AlphaFoldDB" id="A0AAE0TN09"/>
<name>A0AAE0TN09_9PEZI</name>
<accession>A0AAE0TN09</accession>
<keyword evidence="2" id="KW-1185">Reference proteome</keyword>
<protein>
    <submittedName>
        <fullName evidence="1">Uncharacterized protein</fullName>
    </submittedName>
</protein>
<sequence>MARMPPCSKARLLKMELERRVFQPTATLKIFGIVELLEAILQNLDLRTLHPFRRGNSIFKSIIESSPTLRPIAPGHNDPSACEVLRHRLLRICPEGSTVFVTHPLVGVLFGMTVHISTLTLGQIERVHGMWEDILLHATSGHLECWFRRLENAATMKLRLGSSITLGGLINMVVDDIQKGGDRFSGYRVEVDLEGLAL</sequence>
<gene>
    <name evidence="1" type="ORF">LTR78_009939</name>
</gene>
<dbReference type="Proteomes" id="UP001274830">
    <property type="component" value="Unassembled WGS sequence"/>
</dbReference>
<evidence type="ECO:0000313" key="1">
    <source>
        <dbReference type="EMBL" id="KAK3670183.1"/>
    </source>
</evidence>
<proteinExistence type="predicted"/>
<organism evidence="1 2">
    <name type="scientific">Recurvomyces mirabilis</name>
    <dbReference type="NCBI Taxonomy" id="574656"/>
    <lineage>
        <taxon>Eukaryota</taxon>
        <taxon>Fungi</taxon>
        <taxon>Dikarya</taxon>
        <taxon>Ascomycota</taxon>
        <taxon>Pezizomycotina</taxon>
        <taxon>Dothideomycetes</taxon>
        <taxon>Dothideomycetidae</taxon>
        <taxon>Mycosphaerellales</taxon>
        <taxon>Teratosphaeriaceae</taxon>
        <taxon>Recurvomyces</taxon>
    </lineage>
</organism>